<keyword evidence="3" id="KW-1185">Reference proteome</keyword>
<reference evidence="2 3" key="1">
    <citation type="submission" date="2019-02" db="EMBL/GenBank/DDBJ databases">
        <title>Pedobacter kyonggii whole genome sequence analysis.</title>
        <authorList>
            <person name="Dahal R.H."/>
        </authorList>
    </citation>
    <scope>NUCLEOTIDE SEQUENCE [LARGE SCALE GENOMIC DNA]</scope>
    <source>
        <strain evidence="2 3">K-4-11-1</strain>
    </source>
</reference>
<keyword evidence="1" id="KW-0472">Membrane</keyword>
<dbReference type="EMBL" id="SIXF01000004">
    <property type="protein sequence ID" value="TBO43514.1"/>
    <property type="molecule type" value="Genomic_DNA"/>
</dbReference>
<keyword evidence="1" id="KW-1133">Transmembrane helix</keyword>
<sequence>MSKKIIIFIILLGSFLAINLFIFKRHENSLINSAFKGRIDSLEIGDKGIPSVYVNGERFHLTVLGREFNYTVKKGDFILKNSGESKYKIVRKNTNRVLNFEF</sequence>
<accession>A0A4Q9HF01</accession>
<keyword evidence="1" id="KW-0812">Transmembrane</keyword>
<name>A0A4Q9HF01_9SPHI</name>
<dbReference type="OrthoDB" id="799758at2"/>
<protein>
    <submittedName>
        <fullName evidence="2">Uncharacterized protein</fullName>
    </submittedName>
</protein>
<feature type="transmembrane region" description="Helical" evidence="1">
    <location>
        <begin position="6"/>
        <end position="23"/>
    </location>
</feature>
<evidence type="ECO:0000256" key="1">
    <source>
        <dbReference type="SAM" id="Phobius"/>
    </source>
</evidence>
<dbReference type="AlphaFoldDB" id="A0A4Q9HF01"/>
<comment type="caution">
    <text evidence="2">The sequence shown here is derived from an EMBL/GenBank/DDBJ whole genome shotgun (WGS) entry which is preliminary data.</text>
</comment>
<proteinExistence type="predicted"/>
<evidence type="ECO:0000313" key="3">
    <source>
        <dbReference type="Proteomes" id="UP000291819"/>
    </source>
</evidence>
<gene>
    <name evidence="2" type="ORF">EYS08_06020</name>
</gene>
<dbReference type="RefSeq" id="WP_131029128.1">
    <property type="nucleotide sequence ID" value="NZ_SIXF01000004.1"/>
</dbReference>
<organism evidence="2 3">
    <name type="scientific">Pedobacter kyonggii</name>
    <dbReference type="NCBI Taxonomy" id="1926871"/>
    <lineage>
        <taxon>Bacteria</taxon>
        <taxon>Pseudomonadati</taxon>
        <taxon>Bacteroidota</taxon>
        <taxon>Sphingobacteriia</taxon>
        <taxon>Sphingobacteriales</taxon>
        <taxon>Sphingobacteriaceae</taxon>
        <taxon>Pedobacter</taxon>
    </lineage>
</organism>
<dbReference type="Proteomes" id="UP000291819">
    <property type="component" value="Unassembled WGS sequence"/>
</dbReference>
<evidence type="ECO:0000313" key="2">
    <source>
        <dbReference type="EMBL" id="TBO43514.1"/>
    </source>
</evidence>